<keyword evidence="2" id="KW-0472">Membrane</keyword>
<sequence>MAGDDDSRATAPPAAAEAPPAVEAPAPPATTELPPDEVPPQPDLEAAQAPPAPEARPAARGWRGRFGRKRPADEKDAAAAAAAAAPVAPADDAYALPPSTGAELGAEAPADRVQVPPRKWPQRNRLLWLGWDSRPWPPASGTYANERPAPEAAAPETGAAGAAGSTAAATGGAWLSWPSFGGVPAAQREPEPWCKEYVKLGRWASLVFTTWQELCFTSGVHPFTGARMGASQETQAEELKGADGPTARGGGGATAAAPAARAELQRCFMRACGTVQDQLTRETAGLMLAAVLLAVAAAALIGSLSNRMAWGGGDYAAYVLLILSASCSLTHLAIGACVFVAATGRPARSFFRLLLSFEPLVRAGVASFFAAIPTLLGGLLAIAFNAAWLQRDSIGNGAAAAQVSVLFLALAAIYYIPSYIAGRWMLRCQDKHEGRSRVVSKATLLSSLEPLLSWSFADHTIPPAFRTQAEQAGEWEPLQRYCETHSYEVYREFELMPVWQAWFVRAANVMLSALGPPSLLRLRPTGSPYQFGGLAPAPAARTADAADAEKKAAGTAEEAADVGAGAEAPPTFSVQMEE</sequence>
<feature type="compositionally biased region" description="Low complexity" evidence="1">
    <location>
        <begin position="9"/>
        <end position="33"/>
    </location>
</feature>
<evidence type="ECO:0000256" key="1">
    <source>
        <dbReference type="SAM" id="MobiDB-lite"/>
    </source>
</evidence>
<dbReference type="AlphaFoldDB" id="A0AAD5DE00"/>
<keyword evidence="4" id="KW-1185">Reference proteome</keyword>
<comment type="caution">
    <text evidence="3">The sequence shown here is derived from an EMBL/GenBank/DDBJ whole genome shotgun (WGS) entry which is preliminary data.</text>
</comment>
<protein>
    <submittedName>
        <fullName evidence="3">Uncharacterized protein</fullName>
    </submittedName>
</protein>
<feature type="transmembrane region" description="Helical" evidence="2">
    <location>
        <begin position="394"/>
        <end position="416"/>
    </location>
</feature>
<feature type="region of interest" description="Disordered" evidence="1">
    <location>
        <begin position="1"/>
        <end position="117"/>
    </location>
</feature>
<dbReference type="Proteomes" id="UP001205105">
    <property type="component" value="Unassembled WGS sequence"/>
</dbReference>
<feature type="region of interest" description="Disordered" evidence="1">
    <location>
        <begin position="229"/>
        <end position="254"/>
    </location>
</feature>
<dbReference type="EMBL" id="JADXDR010000193">
    <property type="protein sequence ID" value="KAI7836342.1"/>
    <property type="molecule type" value="Genomic_DNA"/>
</dbReference>
<feature type="compositionally biased region" description="Low complexity" evidence="1">
    <location>
        <begin position="553"/>
        <end position="570"/>
    </location>
</feature>
<proteinExistence type="predicted"/>
<feature type="compositionally biased region" description="Low complexity" evidence="1">
    <location>
        <begin position="150"/>
        <end position="165"/>
    </location>
</feature>
<evidence type="ECO:0000313" key="4">
    <source>
        <dbReference type="Proteomes" id="UP001205105"/>
    </source>
</evidence>
<feature type="compositionally biased region" description="Low complexity" evidence="1">
    <location>
        <begin position="78"/>
        <end position="98"/>
    </location>
</feature>
<name>A0AAD5DE00_9CHLO</name>
<feature type="transmembrane region" description="Helical" evidence="2">
    <location>
        <begin position="363"/>
        <end position="388"/>
    </location>
</feature>
<feature type="transmembrane region" description="Helical" evidence="2">
    <location>
        <begin position="284"/>
        <end position="304"/>
    </location>
</feature>
<feature type="transmembrane region" description="Helical" evidence="2">
    <location>
        <begin position="316"/>
        <end position="342"/>
    </location>
</feature>
<reference evidence="3" key="1">
    <citation type="submission" date="2020-11" db="EMBL/GenBank/DDBJ databases">
        <title>Chlorella ohadii genome sequencing and assembly.</title>
        <authorList>
            <person name="Murik O."/>
            <person name="Treves H."/>
            <person name="Kedem I."/>
            <person name="Shotland Y."/>
            <person name="Kaplan A."/>
        </authorList>
    </citation>
    <scope>NUCLEOTIDE SEQUENCE</scope>
    <source>
        <strain evidence="3">1</strain>
    </source>
</reference>
<keyword evidence="2" id="KW-1133">Transmembrane helix</keyword>
<feature type="region of interest" description="Disordered" evidence="1">
    <location>
        <begin position="139"/>
        <end position="165"/>
    </location>
</feature>
<accession>A0AAD5DE00</accession>
<keyword evidence="2" id="KW-0812">Transmembrane</keyword>
<evidence type="ECO:0000313" key="3">
    <source>
        <dbReference type="EMBL" id="KAI7836342.1"/>
    </source>
</evidence>
<gene>
    <name evidence="3" type="ORF">COHA_009801</name>
</gene>
<evidence type="ECO:0000256" key="2">
    <source>
        <dbReference type="SAM" id="Phobius"/>
    </source>
</evidence>
<feature type="region of interest" description="Disordered" evidence="1">
    <location>
        <begin position="540"/>
        <end position="578"/>
    </location>
</feature>
<feature type="compositionally biased region" description="Low complexity" evidence="1">
    <location>
        <begin position="43"/>
        <end position="60"/>
    </location>
</feature>
<organism evidence="3 4">
    <name type="scientific">Chlorella ohadii</name>
    <dbReference type="NCBI Taxonomy" id="2649997"/>
    <lineage>
        <taxon>Eukaryota</taxon>
        <taxon>Viridiplantae</taxon>
        <taxon>Chlorophyta</taxon>
        <taxon>core chlorophytes</taxon>
        <taxon>Trebouxiophyceae</taxon>
        <taxon>Chlorellales</taxon>
        <taxon>Chlorellaceae</taxon>
        <taxon>Chlorella clade</taxon>
        <taxon>Chlorella</taxon>
    </lineage>
</organism>